<dbReference type="GO" id="GO:0016747">
    <property type="term" value="F:acyltransferase activity, transferring groups other than amino-acyl groups"/>
    <property type="evidence" value="ECO:0007669"/>
    <property type="project" value="InterPro"/>
</dbReference>
<evidence type="ECO:0000313" key="11">
    <source>
        <dbReference type="EMBL" id="UYU66074.1"/>
    </source>
</evidence>
<evidence type="ECO:0000313" key="13">
    <source>
        <dbReference type="Proteomes" id="UP000284785"/>
    </source>
</evidence>
<reference evidence="7" key="5">
    <citation type="submission" date="2021-07" db="EMBL/GenBank/DDBJ databases">
        <title>Comparative genomics of Bacteroides fragilis group isolates reveals species-dependent resistance mechanisms and validates clinical tools for resistance prediction.</title>
        <authorList>
            <person name="Wallace M.J."/>
            <person name="Jean S."/>
            <person name="Wallace M.A."/>
            <person name="Carey-Ann B.D."/>
            <person name="Dantas G."/>
        </authorList>
    </citation>
    <scope>NUCLEOTIDE SEQUENCE</scope>
    <source>
        <strain evidence="7">BJH_160</strain>
    </source>
</reference>
<reference evidence="12 13" key="1">
    <citation type="submission" date="2018-08" db="EMBL/GenBank/DDBJ databases">
        <title>A genome reference for cultivated species of the human gut microbiota.</title>
        <authorList>
            <person name="Zou Y."/>
            <person name="Xue W."/>
            <person name="Luo G."/>
        </authorList>
    </citation>
    <scope>NUCLEOTIDE SEQUENCE [LARGE SCALE GENOMIC DNA]</scope>
    <source>
        <strain evidence="10 12">AF37-12</strain>
        <strain evidence="9 13">AM30-26</strain>
    </source>
</reference>
<dbReference type="Proteomes" id="UP000283616">
    <property type="component" value="Unassembled WGS sequence"/>
</dbReference>
<dbReference type="InterPro" id="IPR016181">
    <property type="entry name" value="Acyl_CoA_acyltransferase"/>
</dbReference>
<evidence type="ECO:0000313" key="8">
    <source>
        <dbReference type="EMBL" id="MDC2238602.1"/>
    </source>
</evidence>
<accession>A0A0P0FNU2</accession>
<reference evidence="2 18" key="3">
    <citation type="submission" date="2020-02" db="EMBL/GenBank/DDBJ databases">
        <title>Whole-genome sequencing and comparative analysis of the genomes of Bacteroides thetaiotaomicron and Escherichia coli isolated from a healthy resident in Vietnam.</title>
        <authorList>
            <person name="Mohsin M."/>
            <person name="Tanaka K."/>
            <person name="Kawahara R."/>
            <person name="Kondo S."/>
            <person name="Noguchi H."/>
            <person name="Motooka D."/>
            <person name="Nakamura S."/>
            <person name="Khong D.T."/>
            <person name="Nguyen T.N."/>
            <person name="Tran H.T."/>
            <person name="Yamamoto Y."/>
        </authorList>
    </citation>
    <scope>NUCLEOTIDE SEQUENCE [LARGE SCALE GENOMIC DNA]</scope>
    <source>
        <strain evidence="2 18">F9-2</strain>
    </source>
</reference>
<organism evidence="3 16">
    <name type="scientific">Bacteroides thetaiotaomicron</name>
    <dbReference type="NCBI Taxonomy" id="818"/>
    <lineage>
        <taxon>Bacteria</taxon>
        <taxon>Pseudomonadati</taxon>
        <taxon>Bacteroidota</taxon>
        <taxon>Bacteroidia</taxon>
        <taxon>Bacteroidales</taxon>
        <taxon>Bacteroidaceae</taxon>
        <taxon>Bacteroides</taxon>
    </lineage>
</organism>
<reference evidence="11 19" key="4">
    <citation type="submission" date="2021-06" db="EMBL/GenBank/DDBJ databases">
        <title>Interrogation of the integrated mobile genetic elements in gut-associated Bacteroides with a consensus prediction approach.</title>
        <authorList>
            <person name="Campbell D.E."/>
            <person name="Leigh J.R."/>
            <person name="Kim T."/>
            <person name="England W."/>
            <person name="Whitaker R.J."/>
            <person name="Degnan P.H."/>
        </authorList>
    </citation>
    <scope>NUCLEOTIDE SEQUENCE [LARGE SCALE GENOMIC DNA]</scope>
    <source>
        <strain evidence="11 19">WAL8669</strain>
    </source>
</reference>
<reference evidence="14 15" key="2">
    <citation type="journal article" date="2019" name="Nat. Med.">
        <title>A library of human gut bacterial isolates paired with longitudinal multiomics data enables mechanistic microbiome research.</title>
        <authorList>
            <person name="Poyet M."/>
            <person name="Groussin M."/>
            <person name="Gibbons S.M."/>
            <person name="Avila-Pacheco J."/>
            <person name="Jiang X."/>
            <person name="Kearney S.M."/>
            <person name="Perrotta A.R."/>
            <person name="Berdy B."/>
            <person name="Zhao S."/>
            <person name="Lieberman T.D."/>
            <person name="Swanson P.K."/>
            <person name="Smith M."/>
            <person name="Roesemann S."/>
            <person name="Alexander J.E."/>
            <person name="Rich S.A."/>
            <person name="Livny J."/>
            <person name="Vlamakis H."/>
            <person name="Clish C."/>
            <person name="Bullock K."/>
            <person name="Deik A."/>
            <person name="Scott J."/>
            <person name="Pierce K.A."/>
            <person name="Xavier R.J."/>
            <person name="Alm E.J."/>
        </authorList>
    </citation>
    <scope>NUCLEOTIDE SEQUENCE [LARGE SCALE GENOMIC DNA]</scope>
    <source>
        <strain evidence="5 17">BIOML-A156</strain>
        <strain evidence="4 14">BIOML-A160</strain>
        <strain evidence="6 15">BIOML-A162</strain>
        <strain evidence="3 16">BIOML-A188</strain>
    </source>
</reference>
<dbReference type="EMBL" id="CP083680">
    <property type="protein sequence ID" value="UYU66074.1"/>
    <property type="molecule type" value="Genomic_DNA"/>
</dbReference>
<dbReference type="EMBL" id="WCRS01000005">
    <property type="protein sequence ID" value="KAB4474850.1"/>
    <property type="molecule type" value="Genomic_DNA"/>
</dbReference>
<evidence type="ECO:0000313" key="2">
    <source>
        <dbReference type="EMBL" id="BCA49268.1"/>
    </source>
</evidence>
<dbReference type="GeneID" id="60925814"/>
<sequence>MIRKLDKAEFQQATTLALEVYLQCGQDDFEDEGLESFKSFIFNDKLMNELCIYGAFEENKLIGIMGTKNEGKHISLFFIKKEFHRKGIGKQLFDYSQCDCPANEITVNSSTYAIRFYESLGFEKTNDRQQTNGISYTPMKLISNK</sequence>
<dbReference type="EMBL" id="WCSY01000015">
    <property type="protein sequence ID" value="KAB4310400.1"/>
    <property type="molecule type" value="Genomic_DNA"/>
</dbReference>
<protein>
    <submittedName>
        <fullName evidence="2 3">N-acetyltransferase</fullName>
    </submittedName>
</protein>
<dbReference type="CDD" id="cd04301">
    <property type="entry name" value="NAT_SF"/>
    <property type="match status" value="1"/>
</dbReference>
<dbReference type="EMBL" id="QSJP01000006">
    <property type="protein sequence ID" value="RHD88969.1"/>
    <property type="molecule type" value="Genomic_DNA"/>
</dbReference>
<dbReference type="Pfam" id="PF13673">
    <property type="entry name" value="Acetyltransf_10"/>
    <property type="match status" value="1"/>
</dbReference>
<dbReference type="SMR" id="A0A0P0FNU2"/>
<feature type="domain" description="N-acetyltransferase" evidence="1">
    <location>
        <begin position="8"/>
        <end position="143"/>
    </location>
</feature>
<dbReference type="EMBL" id="AP022660">
    <property type="protein sequence ID" value="BCA49268.1"/>
    <property type="molecule type" value="Genomic_DNA"/>
</dbReference>
<dbReference type="RefSeq" id="WP_008766887.1">
    <property type="nucleotide sequence ID" value="NZ_AP022660.1"/>
</dbReference>
<dbReference type="InterPro" id="IPR052564">
    <property type="entry name" value="N-acetyltrans/Recomb-assoc"/>
</dbReference>
<dbReference type="PANTHER" id="PTHR43451">
    <property type="entry name" value="ACETYLTRANSFERASE (GNAT) FAMILY PROTEIN"/>
    <property type="match status" value="1"/>
</dbReference>
<dbReference type="PROSITE" id="PS51186">
    <property type="entry name" value="GNAT"/>
    <property type="match status" value="1"/>
</dbReference>
<dbReference type="DNASU" id="1073378"/>
<dbReference type="EMBL" id="WCRW01000001">
    <property type="protein sequence ID" value="KAB4458794.1"/>
    <property type="molecule type" value="Genomic_DNA"/>
</dbReference>
<name>A0A0P0FNU2_BACT4</name>
<dbReference type="OMA" id="NGVHFHY"/>
<evidence type="ECO:0000313" key="5">
    <source>
        <dbReference type="EMBL" id="KAB4474850.1"/>
    </source>
</evidence>
<evidence type="ECO:0000313" key="16">
    <source>
        <dbReference type="Proteomes" id="UP000440614"/>
    </source>
</evidence>
<dbReference type="InterPro" id="IPR000182">
    <property type="entry name" value="GNAT_dom"/>
</dbReference>
<dbReference type="Proteomes" id="UP000440614">
    <property type="component" value="Unassembled WGS sequence"/>
</dbReference>
<proteinExistence type="predicted"/>
<dbReference type="Proteomes" id="UP000284785">
    <property type="component" value="Unassembled WGS sequence"/>
</dbReference>
<evidence type="ECO:0000313" key="3">
    <source>
        <dbReference type="EMBL" id="KAB4310400.1"/>
    </source>
</evidence>
<evidence type="ECO:0000313" key="19">
    <source>
        <dbReference type="Proteomes" id="UP001156218"/>
    </source>
</evidence>
<evidence type="ECO:0000313" key="6">
    <source>
        <dbReference type="EMBL" id="KAB4487047.1"/>
    </source>
</evidence>
<evidence type="ECO:0000313" key="7">
    <source>
        <dbReference type="EMBL" id="MCE9235917.1"/>
    </source>
</evidence>
<accession>C6IQR9</accession>
<evidence type="ECO:0000313" key="9">
    <source>
        <dbReference type="EMBL" id="RHD88969.1"/>
    </source>
</evidence>
<dbReference type="Proteomes" id="UP000436858">
    <property type="component" value="Unassembled WGS sequence"/>
</dbReference>
<dbReference type="EMBL" id="WCRY01000002">
    <property type="protein sequence ID" value="KAB4487047.1"/>
    <property type="molecule type" value="Genomic_DNA"/>
</dbReference>
<dbReference type="Proteomes" id="UP000436825">
    <property type="component" value="Unassembled WGS sequence"/>
</dbReference>
<dbReference type="EMBL" id="QROV01000008">
    <property type="protein sequence ID" value="RHL60634.1"/>
    <property type="molecule type" value="Genomic_DNA"/>
</dbReference>
<evidence type="ECO:0000313" key="4">
    <source>
        <dbReference type="EMBL" id="KAB4458794.1"/>
    </source>
</evidence>
<evidence type="ECO:0000313" key="14">
    <source>
        <dbReference type="Proteomes" id="UP000436825"/>
    </source>
</evidence>
<dbReference type="Proteomes" id="UP000488521">
    <property type="component" value="Unassembled WGS sequence"/>
</dbReference>
<gene>
    <name evidence="2" type="ORF">BatF92_12100</name>
    <name evidence="10" type="ORF">DW011_09335</name>
    <name evidence="9" type="ORF">DW780_09540</name>
    <name evidence="5" type="ORF">GAN59_10855</name>
    <name evidence="4" type="ORF">GAN75_01755</name>
    <name evidence="6" type="ORF">GAN91_03320</name>
    <name evidence="3" type="ORF">GAO51_16265</name>
    <name evidence="7" type="ORF">K0H07_01910</name>
    <name evidence="11" type="ORF">KQP68_21280</name>
    <name evidence="8" type="ORF">PO127_22925</name>
</gene>
<evidence type="ECO:0000313" key="12">
    <source>
        <dbReference type="Proteomes" id="UP000283616"/>
    </source>
</evidence>
<keyword evidence="3" id="KW-0808">Transferase</keyword>
<dbReference type="EMBL" id="JAHYQA010000001">
    <property type="protein sequence ID" value="MCE9235917.1"/>
    <property type="molecule type" value="Genomic_DNA"/>
</dbReference>
<dbReference type="SUPFAM" id="SSF55729">
    <property type="entry name" value="Acyl-CoA N-acyltransferases (Nat)"/>
    <property type="match status" value="1"/>
</dbReference>
<dbReference type="KEGG" id="btho:Btheta7330_03351"/>
<dbReference type="EMBL" id="JAQNVG010000054">
    <property type="protein sequence ID" value="MDC2238602.1"/>
    <property type="molecule type" value="Genomic_DNA"/>
</dbReference>
<evidence type="ECO:0000313" key="17">
    <source>
        <dbReference type="Proteomes" id="UP000488521"/>
    </source>
</evidence>
<dbReference type="Proteomes" id="UP001217776">
    <property type="component" value="Unassembled WGS sequence"/>
</dbReference>
<evidence type="ECO:0000313" key="10">
    <source>
        <dbReference type="EMBL" id="RHL60634.1"/>
    </source>
</evidence>
<evidence type="ECO:0000313" key="15">
    <source>
        <dbReference type="Proteomes" id="UP000436858"/>
    </source>
</evidence>
<evidence type="ECO:0000313" key="18">
    <source>
        <dbReference type="Proteomes" id="UP000500882"/>
    </source>
</evidence>
<dbReference type="Proteomes" id="UP001156218">
    <property type="component" value="Chromosome"/>
</dbReference>
<dbReference type="Gene3D" id="3.40.630.30">
    <property type="match status" value="1"/>
</dbReference>
<dbReference type="PANTHER" id="PTHR43451:SF1">
    <property type="entry name" value="ACETYLTRANSFERASE"/>
    <property type="match status" value="1"/>
</dbReference>
<dbReference type="Proteomes" id="UP000500882">
    <property type="component" value="Chromosome"/>
</dbReference>
<evidence type="ECO:0000259" key="1">
    <source>
        <dbReference type="PROSITE" id="PS51186"/>
    </source>
</evidence>
<dbReference type="AlphaFoldDB" id="A0A0P0FNU2"/>
<dbReference type="Proteomes" id="UP001200544">
    <property type="component" value="Unassembled WGS sequence"/>
</dbReference>
<reference evidence="8" key="6">
    <citation type="submission" date="2022-10" db="EMBL/GenBank/DDBJ databases">
        <title>Human gut microbiome strain richness.</title>
        <authorList>
            <person name="Chen-Liaw A."/>
        </authorList>
    </citation>
    <scope>NUCLEOTIDE SEQUENCE</scope>
    <source>
        <strain evidence="8">1001283st1_A3_1001283B150304_161114</strain>
    </source>
</reference>